<dbReference type="EMBL" id="AP000616">
    <property type="protein sequence ID" value="BAC76992.1"/>
    <property type="molecule type" value="Genomic_DNA"/>
</dbReference>
<reference evidence="1" key="2">
    <citation type="submission" date="2000-07" db="EMBL/GenBank/DDBJ databases">
        <title>Oryza sativa nipponbare(GA3) genomic DNA, chromosome 6, BAC clone:OSJNBa0004I20.</title>
        <authorList>
            <person name="Sasaki T."/>
            <person name="Matsumoto T."/>
            <person name="Yamamoto K."/>
        </authorList>
    </citation>
    <scope>NUCLEOTIDE SEQUENCE</scope>
</reference>
<protein>
    <submittedName>
        <fullName evidence="1">Uncharacterized protein</fullName>
    </submittedName>
</protein>
<sequence length="111" mass="11776">MQTSTISISTNKNIKIGIVACNAITVVVSSSSTDKGVNGSGLPYDGSRPHQAATLLFALVAKPSAIGAYCNDPPLPGRVHLHLAAFIGRDVTPTNARSNGPEVHRRRIWWS</sequence>
<proteinExistence type="predicted"/>
<gene>
    <name evidence="1" type="ORF">OSJNBa0004I20.16</name>
    <name evidence="2" type="ORF">P0514G12.40</name>
</gene>
<reference evidence="3" key="4">
    <citation type="journal article" date="2008" name="Nucleic Acids Res.">
        <title>The rice annotation project database (RAP-DB): 2008 update.</title>
        <authorList>
            <consortium name="The rice annotation project (RAP)"/>
        </authorList>
    </citation>
    <scope>GENOME REANNOTATION</scope>
    <source>
        <strain evidence="3">cv. Nipponbare</strain>
    </source>
</reference>
<evidence type="ECO:0000313" key="2">
    <source>
        <dbReference type="EMBL" id="BAC76992.1"/>
    </source>
</evidence>
<reference evidence="2" key="1">
    <citation type="submission" date="1999-10" db="EMBL/GenBank/DDBJ databases">
        <title>Oryza sativa nipponbare(GA3) genomic DNA, chromosome 6, PAC clone:P0514G12.</title>
        <authorList>
            <person name="Sasaki T."/>
            <person name="Matsumoto T."/>
            <person name="Yamamoto K."/>
        </authorList>
    </citation>
    <scope>NUCLEOTIDE SEQUENCE</scope>
</reference>
<dbReference type="AlphaFoldDB" id="Q8H686"/>
<organism evidence="1 3">
    <name type="scientific">Oryza sativa subsp. japonica</name>
    <name type="common">Rice</name>
    <dbReference type="NCBI Taxonomy" id="39947"/>
    <lineage>
        <taxon>Eukaryota</taxon>
        <taxon>Viridiplantae</taxon>
        <taxon>Streptophyta</taxon>
        <taxon>Embryophyta</taxon>
        <taxon>Tracheophyta</taxon>
        <taxon>Spermatophyta</taxon>
        <taxon>Magnoliopsida</taxon>
        <taxon>Liliopsida</taxon>
        <taxon>Poales</taxon>
        <taxon>Poaceae</taxon>
        <taxon>BOP clade</taxon>
        <taxon>Oryzoideae</taxon>
        <taxon>Oryzeae</taxon>
        <taxon>Oryzinae</taxon>
        <taxon>Oryza</taxon>
        <taxon>Oryza sativa</taxon>
    </lineage>
</organism>
<dbReference type="EMBL" id="AP002805">
    <property type="protein sequence ID" value="BAC24816.1"/>
    <property type="molecule type" value="Genomic_DNA"/>
</dbReference>
<dbReference type="Proteomes" id="UP000000763">
    <property type="component" value="Chromosome 6"/>
</dbReference>
<name>Q8H686_ORYSJ</name>
<accession>Q8H686</accession>
<evidence type="ECO:0000313" key="3">
    <source>
        <dbReference type="Proteomes" id="UP000000763"/>
    </source>
</evidence>
<reference evidence="3" key="3">
    <citation type="journal article" date="2005" name="Nature">
        <title>The map-based sequence of the rice genome.</title>
        <authorList>
            <consortium name="International rice genome sequencing project (IRGSP)"/>
            <person name="Matsumoto T."/>
            <person name="Wu J."/>
            <person name="Kanamori H."/>
            <person name="Katayose Y."/>
            <person name="Fujisawa M."/>
            <person name="Namiki N."/>
            <person name="Mizuno H."/>
            <person name="Yamamoto K."/>
            <person name="Antonio B.A."/>
            <person name="Baba T."/>
            <person name="Sakata K."/>
            <person name="Nagamura Y."/>
            <person name="Aoki H."/>
            <person name="Arikawa K."/>
            <person name="Arita K."/>
            <person name="Bito T."/>
            <person name="Chiden Y."/>
            <person name="Fujitsuka N."/>
            <person name="Fukunaka R."/>
            <person name="Hamada M."/>
            <person name="Harada C."/>
            <person name="Hayashi A."/>
            <person name="Hijishita S."/>
            <person name="Honda M."/>
            <person name="Hosokawa S."/>
            <person name="Ichikawa Y."/>
            <person name="Idonuma A."/>
            <person name="Iijima M."/>
            <person name="Ikeda M."/>
            <person name="Ikeno M."/>
            <person name="Ito K."/>
            <person name="Ito S."/>
            <person name="Ito T."/>
            <person name="Ito Y."/>
            <person name="Ito Y."/>
            <person name="Iwabuchi A."/>
            <person name="Kamiya K."/>
            <person name="Karasawa W."/>
            <person name="Kurita K."/>
            <person name="Katagiri S."/>
            <person name="Kikuta A."/>
            <person name="Kobayashi H."/>
            <person name="Kobayashi N."/>
            <person name="Machita K."/>
            <person name="Maehara T."/>
            <person name="Masukawa M."/>
            <person name="Mizubayashi T."/>
            <person name="Mukai Y."/>
            <person name="Nagasaki H."/>
            <person name="Nagata Y."/>
            <person name="Naito S."/>
            <person name="Nakashima M."/>
            <person name="Nakama Y."/>
            <person name="Nakamichi Y."/>
            <person name="Nakamura M."/>
            <person name="Meguro A."/>
            <person name="Negishi M."/>
            <person name="Ohta I."/>
            <person name="Ohta T."/>
            <person name="Okamoto M."/>
            <person name="Ono N."/>
            <person name="Saji S."/>
            <person name="Sakaguchi M."/>
            <person name="Sakai K."/>
            <person name="Shibata M."/>
            <person name="Shimokawa T."/>
            <person name="Song J."/>
            <person name="Takazaki Y."/>
            <person name="Terasawa K."/>
            <person name="Tsugane M."/>
            <person name="Tsuji K."/>
            <person name="Ueda S."/>
            <person name="Waki K."/>
            <person name="Yamagata H."/>
            <person name="Yamamoto M."/>
            <person name="Yamamoto S."/>
            <person name="Yamane H."/>
            <person name="Yoshiki S."/>
            <person name="Yoshihara R."/>
            <person name="Yukawa K."/>
            <person name="Zhong H."/>
            <person name="Yano M."/>
            <person name="Yuan Q."/>
            <person name="Ouyang S."/>
            <person name="Liu J."/>
            <person name="Jones K.M."/>
            <person name="Gansberger K."/>
            <person name="Moffat K."/>
            <person name="Hill J."/>
            <person name="Bera J."/>
            <person name="Fadrosh D."/>
            <person name="Jin S."/>
            <person name="Johri S."/>
            <person name="Kim M."/>
            <person name="Overton L."/>
            <person name="Reardon M."/>
            <person name="Tsitrin T."/>
            <person name="Vuong H."/>
            <person name="Weaver B."/>
            <person name="Ciecko A."/>
            <person name="Tallon L."/>
            <person name="Jackson J."/>
            <person name="Pai G."/>
            <person name="Aken S.V."/>
            <person name="Utterback T."/>
            <person name="Reidmuller S."/>
            <person name="Feldblyum T."/>
            <person name="Hsiao J."/>
            <person name="Zismann V."/>
            <person name="Iobst S."/>
            <person name="de Vazeille A.R."/>
            <person name="Buell C.R."/>
            <person name="Ying K."/>
            <person name="Li Y."/>
            <person name="Lu T."/>
            <person name="Huang Y."/>
            <person name="Zhao Q."/>
            <person name="Feng Q."/>
            <person name="Zhang L."/>
            <person name="Zhu J."/>
            <person name="Weng Q."/>
            <person name="Mu J."/>
            <person name="Lu Y."/>
            <person name="Fan D."/>
            <person name="Liu Y."/>
            <person name="Guan J."/>
            <person name="Zhang Y."/>
            <person name="Yu S."/>
            <person name="Liu X."/>
            <person name="Zhang Y."/>
            <person name="Hong G."/>
            <person name="Han B."/>
            <person name="Choisne N."/>
            <person name="Demange N."/>
            <person name="Orjeda G."/>
            <person name="Samain S."/>
            <person name="Cattolico L."/>
            <person name="Pelletier E."/>
            <person name="Couloux A."/>
            <person name="Segurens B."/>
            <person name="Wincker P."/>
            <person name="D'Hont A."/>
            <person name="Scarpelli C."/>
            <person name="Weissenbach J."/>
            <person name="Salanoubat M."/>
            <person name="Quetier F."/>
            <person name="Yu Y."/>
            <person name="Kim H.R."/>
            <person name="Rambo T."/>
            <person name="Currie J."/>
            <person name="Collura K."/>
            <person name="Luo M."/>
            <person name="Yang T."/>
            <person name="Ammiraju J.S.S."/>
            <person name="Engler F."/>
            <person name="Soderlund C."/>
            <person name="Wing R.A."/>
            <person name="Palmer L.E."/>
            <person name="de la Bastide M."/>
            <person name="Spiegel L."/>
            <person name="Nascimento L."/>
            <person name="Zutavern T."/>
            <person name="O'Shaughnessy A."/>
            <person name="Dike S."/>
            <person name="Dedhia N."/>
            <person name="Preston R."/>
            <person name="Balija V."/>
            <person name="McCombie W.R."/>
            <person name="Chow T."/>
            <person name="Chen H."/>
            <person name="Chung M."/>
            <person name="Chen C."/>
            <person name="Shaw J."/>
            <person name="Wu H."/>
            <person name="Hsiao K."/>
            <person name="Chao Y."/>
            <person name="Chu M."/>
            <person name="Cheng C."/>
            <person name="Hour A."/>
            <person name="Lee P."/>
            <person name="Lin S."/>
            <person name="Lin Y."/>
            <person name="Liou J."/>
            <person name="Liu S."/>
            <person name="Hsing Y."/>
            <person name="Raghuvanshi S."/>
            <person name="Mohanty A."/>
            <person name="Bharti A.K."/>
            <person name="Gaur A."/>
            <person name="Gupta V."/>
            <person name="Kumar D."/>
            <person name="Ravi V."/>
            <person name="Vij S."/>
            <person name="Kapur A."/>
            <person name="Khurana P."/>
            <person name="Khurana P."/>
            <person name="Khurana J.P."/>
            <person name="Tyagi A.K."/>
            <person name="Gaikwad K."/>
            <person name="Singh A."/>
            <person name="Dalal V."/>
            <person name="Srivastava S."/>
            <person name="Dixit A."/>
            <person name="Pal A.K."/>
            <person name="Ghazi I.A."/>
            <person name="Yadav M."/>
            <person name="Pandit A."/>
            <person name="Bhargava A."/>
            <person name="Sureshbabu K."/>
            <person name="Batra K."/>
            <person name="Sharma T.R."/>
            <person name="Mohapatra T."/>
            <person name="Singh N.K."/>
            <person name="Messing J."/>
            <person name="Nelson A.B."/>
            <person name="Fuks G."/>
            <person name="Kavchok S."/>
            <person name="Keizer G."/>
            <person name="Linton E."/>
            <person name="Llaca V."/>
            <person name="Song R."/>
            <person name="Tanyolac B."/>
            <person name="Young S."/>
            <person name="Ho-Il K."/>
            <person name="Hahn J.H."/>
            <person name="Sangsakoo G."/>
            <person name="Vanavichit A."/>
            <person name="de Mattos Luiz.A.T."/>
            <person name="Zimmer P.D."/>
            <person name="Malone G."/>
            <person name="Dellagostin O."/>
            <person name="de Oliveira A.C."/>
            <person name="Bevan M."/>
            <person name="Bancroft I."/>
            <person name="Minx P."/>
            <person name="Cordum H."/>
            <person name="Wilson R."/>
            <person name="Cheng Z."/>
            <person name="Jin W."/>
            <person name="Jiang J."/>
            <person name="Leong S.A."/>
            <person name="Iwama H."/>
            <person name="Gojobori T."/>
            <person name="Itoh T."/>
            <person name="Niimura Y."/>
            <person name="Fujii Y."/>
            <person name="Habara T."/>
            <person name="Sakai H."/>
            <person name="Sato Y."/>
            <person name="Wilson G."/>
            <person name="Kumar K."/>
            <person name="McCouch S."/>
            <person name="Juretic N."/>
            <person name="Hoen D."/>
            <person name="Wright S."/>
            <person name="Bruskiewich R."/>
            <person name="Bureau T."/>
            <person name="Miyao A."/>
            <person name="Hirochika H."/>
            <person name="Nishikawa T."/>
            <person name="Kadowaki K."/>
            <person name="Sugiura M."/>
            <person name="Burr B."/>
            <person name="Sasaki T."/>
        </authorList>
    </citation>
    <scope>NUCLEOTIDE SEQUENCE [LARGE SCALE GENOMIC DNA]</scope>
    <source>
        <strain evidence="3">cv. Nipponbare</strain>
    </source>
</reference>
<evidence type="ECO:0000313" key="1">
    <source>
        <dbReference type="EMBL" id="BAC24816.1"/>
    </source>
</evidence>
<accession>Q9SNG4</accession>